<dbReference type="HOGENOM" id="CLU_017539_0_0_11"/>
<name>D3Q033_STANL</name>
<sequence length="645" mass="70246">MAPAGDVIDNSALRRLSFGYEDAERDIAGGLLRASFIETLAYDAAVSGRKMLIIGRKGSGKSAICMRIAAERQDANDAILITPDDALGSEIRRFELQGLTGDTAKSLAWRYMFAIHAARYLVTHADPGRRFGGHKTVKSLRRFLKANGEMPSQDSGGRLSQSVRGLQQTSLSLEAFGFRAGVELAGGASEGAQATRQLEIVERGVADAFTELGVDAQRVPLLLIDQLEQVWSSEPDAHSMIIGLLLAAKHVTAFYGGALRCLIFLRADIYDSLSFPDGDKFRGDELRLGWSNDSLTSLALSRARASVAADLTPAQLWTELFPRQVCGVPTTEYLLPRVLPRPRDIIQYLNLSRDLAVHNRHDRIREEDVVQATRQFSEWKLKDLTQEYLVAYPYLERLFPLFQNMGYIVMRDVLADRLAQTESTLHGQFPAFAHALTVPAVIDTLYSVGFMGVRRGGDVVYAGGPELSVQPYESEFHVHPCFREALGATKAVDLHTYTPQVLDAIVSQVAGGYAPSPDQVSGFARREYSLLNGLARSCQSILDQVGRAADLPPDTRHELATQVGRIMSDGKQAATLLDQGRYIDVDDHVVAAATYLRAMAAQLRASGMSGMTGTDSVTARITEEARRLTSLVGGYTGGSGSSGSG</sequence>
<dbReference type="AlphaFoldDB" id="D3Q033"/>
<gene>
    <name evidence="1" type="ordered locus">Snas_5935</name>
</gene>
<evidence type="ECO:0000313" key="2">
    <source>
        <dbReference type="Proteomes" id="UP000000844"/>
    </source>
</evidence>
<dbReference type="KEGG" id="sna:Snas_5935"/>
<dbReference type="RefSeq" id="WP_013021133.1">
    <property type="nucleotide sequence ID" value="NC_013947.1"/>
</dbReference>
<dbReference type="STRING" id="446470.Snas_5935"/>
<dbReference type="eggNOG" id="COG3613">
    <property type="taxonomic scope" value="Bacteria"/>
</dbReference>
<dbReference type="InterPro" id="IPR059206">
    <property type="entry name" value="Sll1717-like"/>
</dbReference>
<organism evidence="1 2">
    <name type="scientific">Stackebrandtia nassauensis (strain DSM 44728 / CIP 108903 / NRRL B-16338 / NBRC 102104 / LLR-40K-21)</name>
    <dbReference type="NCBI Taxonomy" id="446470"/>
    <lineage>
        <taxon>Bacteria</taxon>
        <taxon>Bacillati</taxon>
        <taxon>Actinomycetota</taxon>
        <taxon>Actinomycetes</taxon>
        <taxon>Glycomycetales</taxon>
        <taxon>Glycomycetaceae</taxon>
        <taxon>Stackebrandtia</taxon>
    </lineage>
</organism>
<dbReference type="OrthoDB" id="9179688at2"/>
<proteinExistence type="predicted"/>
<keyword evidence="2" id="KW-1185">Reference proteome</keyword>
<dbReference type="EMBL" id="CP001778">
    <property type="protein sequence ID" value="ADD45562.1"/>
    <property type="molecule type" value="Genomic_DNA"/>
</dbReference>
<dbReference type="NCBIfam" id="NF047389">
    <property type="entry name" value="ATPase_Sll1717"/>
    <property type="match status" value="1"/>
</dbReference>
<evidence type="ECO:0000313" key="1">
    <source>
        <dbReference type="EMBL" id="ADD45562.1"/>
    </source>
</evidence>
<accession>D3Q033</accession>
<protein>
    <submittedName>
        <fullName evidence="1">Uncharacterized protein</fullName>
    </submittedName>
</protein>
<dbReference type="Proteomes" id="UP000000844">
    <property type="component" value="Chromosome"/>
</dbReference>
<reference evidence="1 2" key="1">
    <citation type="journal article" date="2009" name="Stand. Genomic Sci.">
        <title>Complete genome sequence of Stackebrandtia nassauensis type strain (LLR-40K-21).</title>
        <authorList>
            <person name="Munk C."/>
            <person name="Lapidus A."/>
            <person name="Copeland A."/>
            <person name="Jando M."/>
            <person name="Mayilraj S."/>
            <person name="Glavina Del Rio T."/>
            <person name="Nolan M."/>
            <person name="Chen F."/>
            <person name="Lucas S."/>
            <person name="Tice H."/>
            <person name="Cheng J.F."/>
            <person name="Han C."/>
            <person name="Detter J.C."/>
            <person name="Bruce D."/>
            <person name="Goodwin L."/>
            <person name="Chain P."/>
            <person name="Pitluck S."/>
            <person name="Goker M."/>
            <person name="Ovchinikova G."/>
            <person name="Pati A."/>
            <person name="Ivanova N."/>
            <person name="Mavromatis K."/>
            <person name="Chen A."/>
            <person name="Palaniappan K."/>
            <person name="Land M."/>
            <person name="Hauser L."/>
            <person name="Chang Y.J."/>
            <person name="Jeffries C.D."/>
            <person name="Bristow J."/>
            <person name="Eisen J.A."/>
            <person name="Markowitz V."/>
            <person name="Hugenholtz P."/>
            <person name="Kyrpides N.C."/>
            <person name="Klenk H.P."/>
        </authorList>
    </citation>
    <scope>NUCLEOTIDE SEQUENCE [LARGE SCALE GENOMIC DNA]</scope>
    <source>
        <strain evidence="2">DSM 44728 / CIP 108903 / NRRL B-16338 / NBRC 102104 / LLR-40K-21</strain>
    </source>
</reference>